<dbReference type="Pfam" id="PF13479">
    <property type="entry name" value="AAA_24"/>
    <property type="match status" value="1"/>
</dbReference>
<gene>
    <name evidence="2" type="ORF">ACFP1C_13760</name>
</gene>
<comment type="caution">
    <text evidence="2">The sequence shown here is derived from an EMBL/GenBank/DDBJ whole genome shotgun (WGS) entry which is preliminary data.</text>
</comment>
<protein>
    <submittedName>
        <fullName evidence="2">AAA family ATPase</fullName>
    </submittedName>
</protein>
<dbReference type="InterPro" id="IPR006505">
    <property type="entry name" value="Phage_nucleotide-bp"/>
</dbReference>
<evidence type="ECO:0000313" key="3">
    <source>
        <dbReference type="Proteomes" id="UP001596283"/>
    </source>
</evidence>
<dbReference type="RefSeq" id="WP_125686023.1">
    <property type="nucleotide sequence ID" value="NZ_JBHSSI010000107.1"/>
</dbReference>
<sequence length="257" mass="28477">MEIQHATDIKRGEDFSVLIYAQPGVGKTSTLRYLPGRTLVIDVDRTTNVLAGLPNIDVVKLDTKHPLEGARTLLGEIHSTQLGNYDNIAFDNLSEFEQAWLGEKANEAKTKSGADMGIPQMNDYNQFGFYLPDMIRFINSWPGVNKVYTAWEATRQIDTPTGQTYNQFVPQMREKLVTNVMGLMNVVGRMVISDKTGARGFILKPSNAAFAKNQLDDRQFALPETLFTEIGGDMNVSTPSVPDKAGQPSKTGTSKRQ</sequence>
<reference evidence="3" key="1">
    <citation type="journal article" date="2019" name="Int. J. Syst. Evol. Microbiol.">
        <title>The Global Catalogue of Microorganisms (GCM) 10K type strain sequencing project: providing services to taxonomists for standard genome sequencing and annotation.</title>
        <authorList>
            <consortium name="The Broad Institute Genomics Platform"/>
            <consortium name="The Broad Institute Genome Sequencing Center for Infectious Disease"/>
            <person name="Wu L."/>
            <person name="Ma J."/>
        </authorList>
    </citation>
    <scope>NUCLEOTIDE SEQUENCE [LARGE SCALE GENOMIC DNA]</scope>
    <source>
        <strain evidence="3">CCM 8908</strain>
    </source>
</reference>
<dbReference type="Proteomes" id="UP001596283">
    <property type="component" value="Unassembled WGS sequence"/>
</dbReference>
<feature type="region of interest" description="Disordered" evidence="1">
    <location>
        <begin position="232"/>
        <end position="257"/>
    </location>
</feature>
<evidence type="ECO:0000256" key="1">
    <source>
        <dbReference type="SAM" id="MobiDB-lite"/>
    </source>
</evidence>
<feature type="compositionally biased region" description="Polar residues" evidence="1">
    <location>
        <begin position="248"/>
        <end position="257"/>
    </location>
</feature>
<dbReference type="EMBL" id="JBHSSI010000107">
    <property type="protein sequence ID" value="MFC6261986.1"/>
    <property type="molecule type" value="Genomic_DNA"/>
</dbReference>
<keyword evidence="3" id="KW-1185">Reference proteome</keyword>
<dbReference type="NCBIfam" id="TIGR01618">
    <property type="entry name" value="phage_P_loop"/>
    <property type="match status" value="1"/>
</dbReference>
<proteinExistence type="predicted"/>
<name>A0ABW1TJB6_9LACO</name>
<organism evidence="2 3">
    <name type="scientific">Levilactobacillus fujinensis</name>
    <dbReference type="NCBI Taxonomy" id="2486024"/>
    <lineage>
        <taxon>Bacteria</taxon>
        <taxon>Bacillati</taxon>
        <taxon>Bacillota</taxon>
        <taxon>Bacilli</taxon>
        <taxon>Lactobacillales</taxon>
        <taxon>Lactobacillaceae</taxon>
        <taxon>Levilactobacillus</taxon>
    </lineage>
</organism>
<evidence type="ECO:0000313" key="2">
    <source>
        <dbReference type="EMBL" id="MFC6261986.1"/>
    </source>
</evidence>
<accession>A0ABW1TJB6</accession>